<dbReference type="AlphaFoldDB" id="A0A6G0TS97"/>
<accession>A0A6G0TS97</accession>
<keyword evidence="1" id="KW-1133">Transmembrane helix</keyword>
<evidence type="ECO:0000313" key="3">
    <source>
        <dbReference type="Proteomes" id="UP000475862"/>
    </source>
</evidence>
<feature type="transmembrane region" description="Helical" evidence="1">
    <location>
        <begin position="7"/>
        <end position="28"/>
    </location>
</feature>
<dbReference type="EMBL" id="VYZN01000017">
    <property type="protein sequence ID" value="KAE9537948.1"/>
    <property type="molecule type" value="Genomic_DNA"/>
</dbReference>
<evidence type="ECO:0000256" key="1">
    <source>
        <dbReference type="SAM" id="Phobius"/>
    </source>
</evidence>
<keyword evidence="1" id="KW-0812">Transmembrane</keyword>
<feature type="transmembrane region" description="Helical" evidence="1">
    <location>
        <begin position="587"/>
        <end position="606"/>
    </location>
</feature>
<keyword evidence="1" id="KW-0472">Membrane</keyword>
<feature type="transmembrane region" description="Helical" evidence="1">
    <location>
        <begin position="91"/>
        <end position="116"/>
    </location>
</feature>
<feature type="transmembrane region" description="Helical" evidence="1">
    <location>
        <begin position="191"/>
        <end position="210"/>
    </location>
</feature>
<dbReference type="Proteomes" id="UP000475862">
    <property type="component" value="Unassembled WGS sequence"/>
</dbReference>
<name>A0A6G0TS97_APHGL</name>
<protein>
    <submittedName>
        <fullName evidence="2">Uncharacterized protein</fullName>
    </submittedName>
</protein>
<reference evidence="2 3" key="1">
    <citation type="submission" date="2019-08" db="EMBL/GenBank/DDBJ databases">
        <title>The genome of the soybean aphid Biotype 1, its phylome, world population structure and adaptation to the North American continent.</title>
        <authorList>
            <person name="Giordano R."/>
            <person name="Donthu R.K."/>
            <person name="Hernandez A.G."/>
            <person name="Wright C.L."/>
            <person name="Zimin A.V."/>
        </authorList>
    </citation>
    <scope>NUCLEOTIDE SEQUENCE [LARGE SCALE GENOMIC DNA]</scope>
    <source>
        <tissue evidence="2">Whole aphids</tissue>
    </source>
</reference>
<comment type="caution">
    <text evidence="2">The sequence shown here is derived from an EMBL/GenBank/DDBJ whole genome shotgun (WGS) entry which is preliminary data.</text>
</comment>
<keyword evidence="3" id="KW-1185">Reference proteome</keyword>
<feature type="transmembrane region" description="Helical" evidence="1">
    <location>
        <begin position="537"/>
        <end position="558"/>
    </location>
</feature>
<organism evidence="2 3">
    <name type="scientific">Aphis glycines</name>
    <name type="common">Soybean aphid</name>
    <dbReference type="NCBI Taxonomy" id="307491"/>
    <lineage>
        <taxon>Eukaryota</taxon>
        <taxon>Metazoa</taxon>
        <taxon>Ecdysozoa</taxon>
        <taxon>Arthropoda</taxon>
        <taxon>Hexapoda</taxon>
        <taxon>Insecta</taxon>
        <taxon>Pterygota</taxon>
        <taxon>Neoptera</taxon>
        <taxon>Paraneoptera</taxon>
        <taxon>Hemiptera</taxon>
        <taxon>Sternorrhyncha</taxon>
        <taxon>Aphidomorpha</taxon>
        <taxon>Aphidoidea</taxon>
        <taxon>Aphididae</taxon>
        <taxon>Aphidini</taxon>
        <taxon>Aphis</taxon>
        <taxon>Aphis</taxon>
    </lineage>
</organism>
<evidence type="ECO:0000313" key="2">
    <source>
        <dbReference type="EMBL" id="KAE9537948.1"/>
    </source>
</evidence>
<proteinExistence type="predicted"/>
<sequence length="633" mass="71751">MSLYKHVSLSLFHVSVLYSLWMLLLVSVPFDCFVLSVDVAVGVYSVDGFSCVTVVSPIEVSVGTCVVKSVRCDNVVLSEDDCVDRSVDDDVYSVTVVSAVGCVNISVVCCCVVDFFGSSLVVYSREQPVFWFTISWYLLYQYKFCTRKSIKTLSPIGVLDTAVEVTFVICTPTQNAASLISGGILYKYAHLFYVIQFLHITILDILIVNLKVRTLKSEYSVSLRRMRSINLFCPLFHEIGNRDILSIIKFIFGYSVLKCRKQYIGNYRHISMLTYSMYTLPKTTMTKKVPSSHCSLFEKKKLIIYLSYSQLMLSYINSKSVYNVVGSVFQHPQEGRGLGVSLVVKRIIYFVWSMYGRGNRTPGRLIVLQSPLVPFDHEHLVHPPIWVDLKPYQVHGKVLKVRGKRIVQPKVVPPGARDQVSEPLTSHLTQYSYRNVFSPQLPMASDLKSGMANKSSLGNSYCTSVNFSMADSSFGASPETYRNWSKRPTSENTYTGLSPAAVPAIFETNPLTTNEIMCVAIGGVWTKMSRFGFQKNFALLIFGVVAHFDYVDVVFAYFCVHVHHVNQNIVAVQRYRRSRRFYVDQNLYLGVVVDVVLKAIVVRRNVQLIRYRCRISWKSVNVHFVWHAGSRRG</sequence>
<gene>
    <name evidence="2" type="ORF">AGLY_005920</name>
</gene>